<feature type="compositionally biased region" description="Basic residues" evidence="2">
    <location>
        <begin position="90"/>
        <end position="103"/>
    </location>
</feature>
<protein>
    <recommendedName>
        <fullName evidence="3">CCHC-type domain-containing protein</fullName>
    </recommendedName>
</protein>
<dbReference type="SUPFAM" id="SSF57756">
    <property type="entry name" value="Retrovirus zinc finger-like domains"/>
    <property type="match status" value="1"/>
</dbReference>
<evidence type="ECO:0000313" key="4">
    <source>
        <dbReference type="EMBL" id="PVH62328.1"/>
    </source>
</evidence>
<feature type="region of interest" description="Disordered" evidence="2">
    <location>
        <begin position="62"/>
        <end position="116"/>
    </location>
</feature>
<feature type="domain" description="CCHC-type" evidence="3">
    <location>
        <begin position="44"/>
        <end position="59"/>
    </location>
</feature>
<keyword evidence="1" id="KW-0862">Zinc</keyword>
<evidence type="ECO:0000259" key="3">
    <source>
        <dbReference type="PROSITE" id="PS50158"/>
    </source>
</evidence>
<dbReference type="InterPro" id="IPR036875">
    <property type="entry name" value="Znf_CCHC_sf"/>
</dbReference>
<evidence type="ECO:0000256" key="2">
    <source>
        <dbReference type="SAM" id="MobiDB-lite"/>
    </source>
</evidence>
<accession>A0A2T8KJH2</accession>
<dbReference type="Proteomes" id="UP000243499">
    <property type="component" value="Chromosome 3"/>
</dbReference>
<dbReference type="SMART" id="SM00343">
    <property type="entry name" value="ZnF_C2HC"/>
    <property type="match status" value="1"/>
</dbReference>
<dbReference type="Gramene" id="PVH62328">
    <property type="protein sequence ID" value="PVH62328"/>
    <property type="gene ID" value="PAHAL_3G264600"/>
</dbReference>
<dbReference type="AlphaFoldDB" id="A0A2T8KJH2"/>
<name>A0A2T8KJH2_9POAL</name>
<sequence length="116" mass="14052">MSSLVSLPDEEFEVLSEEDLALLSRRFGRMYENRKGSRWVTSTCYRCGKMWHFIAECPENADKIDHKHRPRDENKHRSREDKYKKIEYRSKHKNKGSGRRRSRSHEQWCPTPRTRL</sequence>
<dbReference type="InterPro" id="IPR001878">
    <property type="entry name" value="Znf_CCHC"/>
</dbReference>
<feature type="compositionally biased region" description="Basic and acidic residues" evidence="2">
    <location>
        <begin position="62"/>
        <end position="89"/>
    </location>
</feature>
<dbReference type="GO" id="GO:0003676">
    <property type="term" value="F:nucleic acid binding"/>
    <property type="evidence" value="ECO:0007669"/>
    <property type="project" value="InterPro"/>
</dbReference>
<dbReference type="PROSITE" id="PS50158">
    <property type="entry name" value="ZF_CCHC"/>
    <property type="match status" value="1"/>
</dbReference>
<gene>
    <name evidence="4" type="ORF">PAHAL_3G264600</name>
</gene>
<dbReference type="GO" id="GO:0008270">
    <property type="term" value="F:zinc ion binding"/>
    <property type="evidence" value="ECO:0007669"/>
    <property type="project" value="UniProtKB-KW"/>
</dbReference>
<proteinExistence type="predicted"/>
<keyword evidence="1" id="KW-0479">Metal-binding</keyword>
<keyword evidence="1" id="KW-0863">Zinc-finger</keyword>
<organism evidence="4">
    <name type="scientific">Panicum hallii</name>
    <dbReference type="NCBI Taxonomy" id="206008"/>
    <lineage>
        <taxon>Eukaryota</taxon>
        <taxon>Viridiplantae</taxon>
        <taxon>Streptophyta</taxon>
        <taxon>Embryophyta</taxon>
        <taxon>Tracheophyta</taxon>
        <taxon>Spermatophyta</taxon>
        <taxon>Magnoliopsida</taxon>
        <taxon>Liliopsida</taxon>
        <taxon>Poales</taxon>
        <taxon>Poaceae</taxon>
        <taxon>PACMAD clade</taxon>
        <taxon>Panicoideae</taxon>
        <taxon>Panicodae</taxon>
        <taxon>Paniceae</taxon>
        <taxon>Panicinae</taxon>
        <taxon>Panicum</taxon>
        <taxon>Panicum sect. Panicum</taxon>
    </lineage>
</organism>
<evidence type="ECO:0000256" key="1">
    <source>
        <dbReference type="PROSITE-ProRule" id="PRU00047"/>
    </source>
</evidence>
<dbReference type="EMBL" id="CM008048">
    <property type="protein sequence ID" value="PVH62328.1"/>
    <property type="molecule type" value="Genomic_DNA"/>
</dbReference>
<dbReference type="Gene3D" id="4.10.60.10">
    <property type="entry name" value="Zinc finger, CCHC-type"/>
    <property type="match status" value="1"/>
</dbReference>
<reference evidence="4" key="1">
    <citation type="submission" date="2018-04" db="EMBL/GenBank/DDBJ databases">
        <title>WGS assembly of Panicum hallii.</title>
        <authorList>
            <person name="Lovell J."/>
            <person name="Jenkins J."/>
            <person name="Lowry D."/>
            <person name="Mamidi S."/>
            <person name="Sreedasyam A."/>
            <person name="Weng X."/>
            <person name="Barry K."/>
            <person name="Bonette J."/>
            <person name="Campitelli B."/>
            <person name="Daum C."/>
            <person name="Gordon S."/>
            <person name="Gould B."/>
            <person name="Lipzen A."/>
            <person name="Macqueen A."/>
            <person name="Palacio-Mejia J."/>
            <person name="Plott C."/>
            <person name="Shakirov E."/>
            <person name="Shu S."/>
            <person name="Yoshinaga Y."/>
            <person name="Zane M."/>
            <person name="Rokhsar D."/>
            <person name="Grimwood J."/>
            <person name="Schmutz J."/>
            <person name="Juenger T."/>
        </authorList>
    </citation>
    <scope>NUCLEOTIDE SEQUENCE [LARGE SCALE GENOMIC DNA]</scope>
    <source>
        <strain evidence="4">FIL2</strain>
    </source>
</reference>